<protein>
    <submittedName>
        <fullName evidence="3">Protein FAM172A</fullName>
    </submittedName>
</protein>
<reference evidence="3" key="1">
    <citation type="journal article" date="2011" name="Genome Biol.">
        <title>The draft genome of the carcinogenic human liver fluke Clonorchis sinensis.</title>
        <authorList>
            <person name="Wang X."/>
            <person name="Chen W."/>
            <person name="Huang Y."/>
            <person name="Sun J."/>
            <person name="Men J."/>
            <person name="Liu H."/>
            <person name="Luo F."/>
            <person name="Guo L."/>
            <person name="Lv X."/>
            <person name="Deng C."/>
            <person name="Zhou C."/>
            <person name="Fan Y."/>
            <person name="Li X."/>
            <person name="Huang L."/>
            <person name="Hu Y."/>
            <person name="Liang C."/>
            <person name="Hu X."/>
            <person name="Xu J."/>
            <person name="Yu X."/>
        </authorList>
    </citation>
    <scope>NUCLEOTIDE SEQUENCE [LARGE SCALE GENOMIC DNA]</scope>
    <source>
        <strain evidence="3">Henan</strain>
    </source>
</reference>
<sequence>MIDGLANILCTEALRTTPSILNQVAALDLPGGLRMFRPMIQNISDLAYAFDTDGILRNTHSGETLSMKVTFTGASLRRQELIRAMCIRDVRQRLFDLNMQLSSIPIPGCPSSCVRVLHSKNLFTHRGPVLLVLQGGAMSQAGVWATRLLLHPQHGLRSGSQIDLVRKAHELGYAVALIHGGDYGPNEAELDTIELISALSRPIPQAADCVLPEVKQLTTQLTGSELKSNATRVDPTSSVSAAPCPIPISDYFPVPPLDSLGFASATGLTHQSLDSLRSASSSALFSLLLSNFNTPEDNAASKPTVVPVPTHVPPSLPGCNSSSERPSLSHKTFKTDGFSSMGAASSTLSAVPSCLKVDAQCPKTSTMLMGSNVHTSDLKQSEDFAQPSPLSEPNGPPPPDLLASAGLFRKTPASMESAPLSPGHAFQLPTTGSDNESIGDISVEDQLYGVWRQLVPRLLSNKIVIWAHQQGGVGLVHPLRPMPGIFDGFPAHRNQFSHQKSSTTVDFPIPTADLPNAALYNVAQNTPGTCYSSAKNTMKCPSVTRFGLPLSNPVNPNRPSRPTSIASTISSSLHALQQCSSTSDHPLSSQFATASTSKAPICASPLGKLKPTRKRHMSAGHLLCSARTRFADRVACGQHTASRVSHIKNVCSQIGGMLQTDTGTTTQNNESTLLNRSPTVPIPIDPAVSNRVPLISLNASNSLGESNRAPYLGDTPKSDESNSLRLRLAIAWQKKARRLQTELTTRVKGIVFTECPEVLNLSMEGVGWGAQLLAEDAPGNPSTTPPAIFKPFGSCLPSRVLEIRKWLSENSVHYVAADSPQDTKLNSIRTADHEISVLSAGTTEHDLIPSVVQDAAFAFFQKQLNADVQNADSRPASSARSTDNLLCSSTPVGTGPPTQDTSRDSLPAIP</sequence>
<keyword evidence="4" id="KW-1185">Reference proteome</keyword>
<dbReference type="GO" id="GO:0005634">
    <property type="term" value="C:nucleus"/>
    <property type="evidence" value="ECO:0007669"/>
    <property type="project" value="TreeGrafter"/>
</dbReference>
<dbReference type="EMBL" id="DF144454">
    <property type="protein sequence ID" value="GAA56934.1"/>
    <property type="molecule type" value="Genomic_DNA"/>
</dbReference>
<evidence type="ECO:0000313" key="4">
    <source>
        <dbReference type="Proteomes" id="UP000008909"/>
    </source>
</evidence>
<organism evidence="3 4">
    <name type="scientific">Clonorchis sinensis</name>
    <name type="common">Chinese liver fluke</name>
    <dbReference type="NCBI Taxonomy" id="79923"/>
    <lineage>
        <taxon>Eukaryota</taxon>
        <taxon>Metazoa</taxon>
        <taxon>Spiralia</taxon>
        <taxon>Lophotrochozoa</taxon>
        <taxon>Platyhelminthes</taxon>
        <taxon>Trematoda</taxon>
        <taxon>Digenea</taxon>
        <taxon>Opisthorchiida</taxon>
        <taxon>Opisthorchiata</taxon>
        <taxon>Opisthorchiidae</taxon>
        <taxon>Clonorchis</taxon>
    </lineage>
</organism>
<accession>G7YVF4</accession>
<evidence type="ECO:0000259" key="2">
    <source>
        <dbReference type="Pfam" id="PF22749"/>
    </source>
</evidence>
<gene>
    <name evidence="3" type="ORF">CLF_111853</name>
</gene>
<evidence type="ECO:0000256" key="1">
    <source>
        <dbReference type="SAM" id="MobiDB-lite"/>
    </source>
</evidence>
<proteinExistence type="predicted"/>
<dbReference type="Pfam" id="PF22749">
    <property type="entry name" value="Arb2"/>
    <property type="match status" value="1"/>
</dbReference>
<dbReference type="Proteomes" id="UP000008909">
    <property type="component" value="Unassembled WGS sequence"/>
</dbReference>
<feature type="compositionally biased region" description="Polar residues" evidence="1">
    <location>
        <begin position="871"/>
        <end position="900"/>
    </location>
</feature>
<feature type="region of interest" description="Disordered" evidence="1">
    <location>
        <begin position="871"/>
        <end position="910"/>
    </location>
</feature>
<dbReference type="GO" id="GO:0035197">
    <property type="term" value="F:siRNA binding"/>
    <property type="evidence" value="ECO:0007669"/>
    <property type="project" value="TreeGrafter"/>
</dbReference>
<dbReference type="GO" id="GO:0031048">
    <property type="term" value="P:regulatory ncRNA-mediated heterochromatin formation"/>
    <property type="evidence" value="ECO:0007669"/>
    <property type="project" value="TreeGrafter"/>
</dbReference>
<feature type="domain" description="Arb2" evidence="2">
    <location>
        <begin position="41"/>
        <end position="179"/>
    </location>
</feature>
<dbReference type="InterPro" id="IPR048263">
    <property type="entry name" value="Arb2"/>
</dbReference>
<dbReference type="InterPro" id="IPR053858">
    <property type="entry name" value="Arb2_dom"/>
</dbReference>
<dbReference type="PANTHER" id="PTHR21357">
    <property type="entry name" value="FAM172 FAMILY PROTEIN HOMOLOG CG10038"/>
    <property type="match status" value="1"/>
</dbReference>
<dbReference type="AlphaFoldDB" id="G7YVF4"/>
<feature type="region of interest" description="Disordered" evidence="1">
    <location>
        <begin position="383"/>
        <end position="433"/>
    </location>
</feature>
<name>G7YVF4_CLOSI</name>
<evidence type="ECO:0000313" key="3">
    <source>
        <dbReference type="EMBL" id="GAA56934.1"/>
    </source>
</evidence>
<dbReference type="PANTHER" id="PTHR21357:SF4">
    <property type="entry name" value="FAM172 FAMILY PROTEIN HOMOLOG CG10038"/>
    <property type="match status" value="1"/>
</dbReference>
<reference key="2">
    <citation type="submission" date="2011-10" db="EMBL/GenBank/DDBJ databases">
        <title>The genome and transcriptome sequence of Clonorchis sinensis provide insights into the carcinogenic liver fluke.</title>
        <authorList>
            <person name="Wang X."/>
            <person name="Huang Y."/>
            <person name="Chen W."/>
            <person name="Liu H."/>
            <person name="Guo L."/>
            <person name="Chen Y."/>
            <person name="Luo F."/>
            <person name="Zhou W."/>
            <person name="Sun J."/>
            <person name="Mao Q."/>
            <person name="Liang P."/>
            <person name="Zhou C."/>
            <person name="Tian Y."/>
            <person name="Men J."/>
            <person name="Lv X."/>
            <person name="Huang L."/>
            <person name="Zhou J."/>
            <person name="Hu Y."/>
            <person name="Li R."/>
            <person name="Zhang F."/>
            <person name="Lei H."/>
            <person name="Li X."/>
            <person name="Hu X."/>
            <person name="Liang C."/>
            <person name="Xu J."/>
            <person name="Wu Z."/>
            <person name="Yu X."/>
        </authorList>
    </citation>
    <scope>NUCLEOTIDE SEQUENCE</scope>
    <source>
        <strain>Henan</strain>
    </source>
</reference>